<accession>C6PPJ3</accession>
<keyword evidence="2" id="KW-1185">Reference proteome</keyword>
<name>C6PPJ3_9CLOT</name>
<reference evidence="1 2" key="1">
    <citation type="submission" date="2009-06" db="EMBL/GenBank/DDBJ databases">
        <title>The draft genome of Clostridium carboxidivorans P7.</title>
        <authorList>
            <consortium name="US DOE Joint Genome Institute (JGI-PGF)"/>
            <person name="Lucas S."/>
            <person name="Copeland A."/>
            <person name="Lapidus A."/>
            <person name="Glavina del Rio T."/>
            <person name="Tice H."/>
            <person name="Bruce D."/>
            <person name="Goodwin L."/>
            <person name="Pitluck S."/>
            <person name="Larimer F."/>
            <person name="Land M.L."/>
            <person name="Hauser L."/>
            <person name="Hemme C.L."/>
        </authorList>
    </citation>
    <scope>NUCLEOTIDE SEQUENCE [LARGE SCALE GENOMIC DNA]</scope>
    <source>
        <strain evidence="1 2">P7</strain>
    </source>
</reference>
<dbReference type="Proteomes" id="UP000004198">
    <property type="component" value="Unassembled WGS sequence"/>
</dbReference>
<evidence type="ECO:0000313" key="1">
    <source>
        <dbReference type="EMBL" id="EET88887.1"/>
    </source>
</evidence>
<dbReference type="RefSeq" id="WP_007059595.1">
    <property type="nucleotide sequence ID" value="NZ_ACVI01000007.1"/>
</dbReference>
<gene>
    <name evidence="1" type="ORF">CcarbDRAFT_0710</name>
</gene>
<evidence type="ECO:0000313" key="2">
    <source>
        <dbReference type="Proteomes" id="UP000004198"/>
    </source>
</evidence>
<comment type="caution">
    <text evidence="1">The sequence shown here is derived from an EMBL/GenBank/DDBJ whole genome shotgun (WGS) entry which is preliminary data.</text>
</comment>
<dbReference type="EMBL" id="ACVI01000007">
    <property type="protein sequence ID" value="EET88887.1"/>
    <property type="molecule type" value="Genomic_DNA"/>
</dbReference>
<protein>
    <submittedName>
        <fullName evidence="1">Uncharacterized protein</fullName>
    </submittedName>
</protein>
<proteinExistence type="predicted"/>
<sequence length="55" mass="5891">MEVKGLSQGGQGVFASNASVQSLNVSNKAQNSIDLNLKVSQDNKTLKAMKVKKKK</sequence>
<dbReference type="AlphaFoldDB" id="C6PPJ3"/>
<organism evidence="1 2">
    <name type="scientific">Clostridium carboxidivorans P7</name>
    <dbReference type="NCBI Taxonomy" id="536227"/>
    <lineage>
        <taxon>Bacteria</taxon>
        <taxon>Bacillati</taxon>
        <taxon>Bacillota</taxon>
        <taxon>Clostridia</taxon>
        <taxon>Eubacteriales</taxon>
        <taxon>Clostridiaceae</taxon>
        <taxon>Clostridium</taxon>
    </lineage>
</organism>